<sequence>MWSTNDMSDITSSRACPTQPMRVRQTATNDLTLTNTRAHPYSNQQQATGTGPAGDGTSGQRAASRYKRLNKRPVDDEQRDLAGQVGGGAWARQVAAASGRISTRRASAAAGRAGWRRTVAGQASSSWQTARGTRRVAGGERRVVEQVGCHGAAAGGGRHDSAISSSGTHRGPSTYATFSFVSALRYRAKTFALPALYLCRKQLKLNLLSASGSVPDASYLRAVRITHGHISLGKGARVVARPHC</sequence>
<organism evidence="2 3">
    <name type="scientific">Mycena pura</name>
    <dbReference type="NCBI Taxonomy" id="153505"/>
    <lineage>
        <taxon>Eukaryota</taxon>
        <taxon>Fungi</taxon>
        <taxon>Dikarya</taxon>
        <taxon>Basidiomycota</taxon>
        <taxon>Agaricomycotina</taxon>
        <taxon>Agaricomycetes</taxon>
        <taxon>Agaricomycetidae</taxon>
        <taxon>Agaricales</taxon>
        <taxon>Marasmiineae</taxon>
        <taxon>Mycenaceae</taxon>
        <taxon>Mycena</taxon>
    </lineage>
</organism>
<proteinExistence type="predicted"/>
<keyword evidence="3" id="KW-1185">Reference proteome</keyword>
<dbReference type="EMBL" id="JARJCW010000049">
    <property type="protein sequence ID" value="KAJ7203866.1"/>
    <property type="molecule type" value="Genomic_DNA"/>
</dbReference>
<feature type="compositionally biased region" description="Polar residues" evidence="1">
    <location>
        <begin position="1"/>
        <end position="16"/>
    </location>
</feature>
<feature type="region of interest" description="Disordered" evidence="1">
    <location>
        <begin position="1"/>
        <end position="78"/>
    </location>
</feature>
<evidence type="ECO:0000256" key="1">
    <source>
        <dbReference type="SAM" id="MobiDB-lite"/>
    </source>
</evidence>
<reference evidence="2" key="1">
    <citation type="submission" date="2023-03" db="EMBL/GenBank/DDBJ databases">
        <title>Massive genome expansion in bonnet fungi (Mycena s.s.) driven by repeated elements and novel gene families across ecological guilds.</title>
        <authorList>
            <consortium name="Lawrence Berkeley National Laboratory"/>
            <person name="Harder C.B."/>
            <person name="Miyauchi S."/>
            <person name="Viragh M."/>
            <person name="Kuo A."/>
            <person name="Thoen E."/>
            <person name="Andreopoulos B."/>
            <person name="Lu D."/>
            <person name="Skrede I."/>
            <person name="Drula E."/>
            <person name="Henrissat B."/>
            <person name="Morin E."/>
            <person name="Kohler A."/>
            <person name="Barry K."/>
            <person name="LaButti K."/>
            <person name="Morin E."/>
            <person name="Salamov A."/>
            <person name="Lipzen A."/>
            <person name="Mereny Z."/>
            <person name="Hegedus B."/>
            <person name="Baldrian P."/>
            <person name="Stursova M."/>
            <person name="Weitz H."/>
            <person name="Taylor A."/>
            <person name="Grigoriev I.V."/>
            <person name="Nagy L.G."/>
            <person name="Martin F."/>
            <person name="Kauserud H."/>
        </authorList>
    </citation>
    <scope>NUCLEOTIDE SEQUENCE</scope>
    <source>
        <strain evidence="2">9144</strain>
    </source>
</reference>
<dbReference type="AlphaFoldDB" id="A0AAD6V632"/>
<protein>
    <submittedName>
        <fullName evidence="2">Uncharacterized protein</fullName>
    </submittedName>
</protein>
<evidence type="ECO:0000313" key="3">
    <source>
        <dbReference type="Proteomes" id="UP001219525"/>
    </source>
</evidence>
<evidence type="ECO:0000313" key="2">
    <source>
        <dbReference type="EMBL" id="KAJ7203866.1"/>
    </source>
</evidence>
<dbReference type="Proteomes" id="UP001219525">
    <property type="component" value="Unassembled WGS sequence"/>
</dbReference>
<comment type="caution">
    <text evidence="2">The sequence shown here is derived from an EMBL/GenBank/DDBJ whole genome shotgun (WGS) entry which is preliminary data.</text>
</comment>
<accession>A0AAD6V632</accession>
<feature type="compositionally biased region" description="Polar residues" evidence="1">
    <location>
        <begin position="25"/>
        <end position="49"/>
    </location>
</feature>
<name>A0AAD6V632_9AGAR</name>
<gene>
    <name evidence="2" type="ORF">GGX14DRAFT_648107</name>
</gene>